<name>A0A923E512_CLOTT</name>
<dbReference type="AlphaFoldDB" id="A0A923E512"/>
<dbReference type="GO" id="GO:0031564">
    <property type="term" value="P:transcription antitermination"/>
    <property type="evidence" value="ECO:0007669"/>
    <property type="project" value="UniProtKB-KW"/>
</dbReference>
<evidence type="ECO:0000256" key="5">
    <source>
        <dbReference type="ARBA" id="ARBA00023163"/>
    </source>
</evidence>
<dbReference type="PANTHER" id="PTHR11078">
    <property type="entry name" value="N UTILIZATION SUBSTANCE PROTEIN B-RELATED"/>
    <property type="match status" value="1"/>
</dbReference>
<keyword evidence="2 6" id="KW-0889">Transcription antitermination</keyword>
<evidence type="ECO:0000256" key="1">
    <source>
        <dbReference type="ARBA" id="ARBA00005952"/>
    </source>
</evidence>
<dbReference type="InterPro" id="IPR035926">
    <property type="entry name" value="NusB-like_sf"/>
</dbReference>
<dbReference type="GO" id="GO:0006353">
    <property type="term" value="P:DNA-templated transcription termination"/>
    <property type="evidence" value="ECO:0007669"/>
    <property type="project" value="UniProtKB-UniRule"/>
</dbReference>
<organism evidence="8 9">
    <name type="scientific">Clostridium tetanomorphum</name>
    <dbReference type="NCBI Taxonomy" id="1553"/>
    <lineage>
        <taxon>Bacteria</taxon>
        <taxon>Bacillati</taxon>
        <taxon>Bacillota</taxon>
        <taxon>Clostridia</taxon>
        <taxon>Eubacteriales</taxon>
        <taxon>Clostridiaceae</taxon>
        <taxon>Clostridium</taxon>
    </lineage>
</organism>
<evidence type="ECO:0000256" key="4">
    <source>
        <dbReference type="ARBA" id="ARBA00023015"/>
    </source>
</evidence>
<comment type="similarity">
    <text evidence="1 6">Belongs to the NusB family.</text>
</comment>
<dbReference type="PANTHER" id="PTHR11078:SF3">
    <property type="entry name" value="ANTITERMINATION NUSB DOMAIN-CONTAINING PROTEIN"/>
    <property type="match status" value="1"/>
</dbReference>
<evidence type="ECO:0000259" key="7">
    <source>
        <dbReference type="Pfam" id="PF01029"/>
    </source>
</evidence>
<dbReference type="GO" id="GO:0005829">
    <property type="term" value="C:cytosol"/>
    <property type="evidence" value="ECO:0007669"/>
    <property type="project" value="TreeGrafter"/>
</dbReference>
<dbReference type="InterPro" id="IPR011605">
    <property type="entry name" value="NusB_fam"/>
</dbReference>
<dbReference type="SUPFAM" id="SSF48013">
    <property type="entry name" value="NusB-like"/>
    <property type="match status" value="1"/>
</dbReference>
<keyword evidence="3 6" id="KW-0694">RNA-binding</keyword>
<dbReference type="Pfam" id="PF01029">
    <property type="entry name" value="NusB"/>
    <property type="match status" value="1"/>
</dbReference>
<keyword evidence="9" id="KW-1185">Reference proteome</keyword>
<dbReference type="GO" id="GO:0003723">
    <property type="term" value="F:RNA binding"/>
    <property type="evidence" value="ECO:0007669"/>
    <property type="project" value="UniProtKB-UniRule"/>
</dbReference>
<keyword evidence="5 6" id="KW-0804">Transcription</keyword>
<feature type="domain" description="NusB/RsmB/TIM44" evidence="7">
    <location>
        <begin position="5"/>
        <end position="151"/>
    </location>
</feature>
<dbReference type="NCBIfam" id="TIGR01951">
    <property type="entry name" value="nusB"/>
    <property type="match status" value="1"/>
</dbReference>
<dbReference type="Proteomes" id="UP000563151">
    <property type="component" value="Unassembled WGS sequence"/>
</dbReference>
<protein>
    <recommendedName>
        <fullName evidence="6">Transcription antitermination protein NusB</fullName>
    </recommendedName>
    <alternativeName>
        <fullName evidence="6">Antitermination factor NusB</fullName>
    </alternativeName>
</protein>
<dbReference type="RefSeq" id="WP_173680331.1">
    <property type="nucleotide sequence ID" value="NZ_JAAZWO010000002.1"/>
</dbReference>
<comment type="caution">
    <text evidence="8">The sequence shown here is derived from an EMBL/GenBank/DDBJ whole genome shotgun (WGS) entry which is preliminary data.</text>
</comment>
<dbReference type="Gene3D" id="1.10.940.10">
    <property type="entry name" value="NusB-like"/>
    <property type="match status" value="1"/>
</dbReference>
<dbReference type="EMBL" id="JAAZWO010000002">
    <property type="protein sequence ID" value="MBC2396572.1"/>
    <property type="molecule type" value="Genomic_DNA"/>
</dbReference>
<reference evidence="8 9" key="1">
    <citation type="submission" date="2020-04" db="EMBL/GenBank/DDBJ databases">
        <title>Genomic insights into acetone-butanol-ethanol (ABE) fermentation by sequencing solventogenic clostridia strains.</title>
        <authorList>
            <person name="Brown S."/>
        </authorList>
    </citation>
    <scope>NUCLEOTIDE SEQUENCE [LARGE SCALE GENOMIC DNA]</scope>
    <source>
        <strain evidence="8 9">DJ011</strain>
    </source>
</reference>
<evidence type="ECO:0000313" key="9">
    <source>
        <dbReference type="Proteomes" id="UP000563151"/>
    </source>
</evidence>
<evidence type="ECO:0000256" key="2">
    <source>
        <dbReference type="ARBA" id="ARBA00022814"/>
    </source>
</evidence>
<gene>
    <name evidence="6 8" type="primary">nusB</name>
    <name evidence="8" type="ORF">HGG79_02105</name>
</gene>
<sequence length="153" mass="17895">MNRTKTREVTMKLLFEMIIKKEEYINILEDLKEANKEEENVTELMGIEKEKDPESTDLDEVDMGYIIRLLKGIQDNEKKIDETIEKYLSNWKLNRLAKVDLAILRLATYEILFEENIPNKVSINEAVELAKKYGEDKSPAFINAVLDKIVKEQ</sequence>
<evidence type="ECO:0000313" key="8">
    <source>
        <dbReference type="EMBL" id="MBC2396572.1"/>
    </source>
</evidence>
<evidence type="ECO:0000256" key="6">
    <source>
        <dbReference type="HAMAP-Rule" id="MF_00073"/>
    </source>
</evidence>
<dbReference type="HAMAP" id="MF_00073">
    <property type="entry name" value="NusB"/>
    <property type="match status" value="1"/>
</dbReference>
<accession>A0A923E512</accession>
<evidence type="ECO:0000256" key="3">
    <source>
        <dbReference type="ARBA" id="ARBA00022884"/>
    </source>
</evidence>
<keyword evidence="4 6" id="KW-0805">Transcription regulation</keyword>
<comment type="function">
    <text evidence="6">Involved in transcription antitermination. Required for transcription of ribosomal RNA (rRNA) genes. Binds specifically to the boxA antiterminator sequence of the ribosomal RNA (rrn) operons.</text>
</comment>
<dbReference type="InterPro" id="IPR006027">
    <property type="entry name" value="NusB_RsmB_TIM44"/>
</dbReference>
<proteinExistence type="inferred from homology"/>